<dbReference type="Proteomes" id="UP000009886">
    <property type="component" value="Unassembled WGS sequence"/>
</dbReference>
<evidence type="ECO:0000313" key="2">
    <source>
        <dbReference type="Proteomes" id="UP000009886"/>
    </source>
</evidence>
<organism evidence="1 2">
    <name type="scientific">Penicillium digitatum (strain Pd1 / CECT 20795)</name>
    <name type="common">Green mold</name>
    <dbReference type="NCBI Taxonomy" id="1170230"/>
    <lineage>
        <taxon>Eukaryota</taxon>
        <taxon>Fungi</taxon>
        <taxon>Dikarya</taxon>
        <taxon>Ascomycota</taxon>
        <taxon>Pezizomycotina</taxon>
        <taxon>Eurotiomycetes</taxon>
        <taxon>Eurotiomycetidae</taxon>
        <taxon>Eurotiales</taxon>
        <taxon>Aspergillaceae</taxon>
        <taxon>Penicillium</taxon>
    </lineage>
</organism>
<dbReference type="VEuPathDB" id="FungiDB:PDIP_66670"/>
<name>K9FL05_PEND1</name>
<dbReference type="EMBL" id="AKCU01000435">
    <property type="protein sequence ID" value="EKV08952.1"/>
    <property type="molecule type" value="Genomic_DNA"/>
</dbReference>
<sequence length="60" mass="6271">MDLEAAKVAWVGRRVLVTAASGSVGIWLCAVGYSTWCGGSWDVWCSDCGACQIAWCEGGA</sequence>
<comment type="caution">
    <text evidence="1">The sequence shown here is derived from an EMBL/GenBank/DDBJ whole genome shotgun (WGS) entry which is preliminary data.</text>
</comment>
<gene>
    <name evidence="1" type="ORF">PDIP_66670</name>
</gene>
<dbReference type="AlphaFoldDB" id="K9FL05"/>
<dbReference type="HOGENOM" id="CLU_2942504_0_0_1"/>
<evidence type="ECO:0000313" key="1">
    <source>
        <dbReference type="EMBL" id="EKV08952.1"/>
    </source>
</evidence>
<dbReference type="OrthoDB" id="3509362at2759"/>
<proteinExistence type="predicted"/>
<reference evidence="2" key="1">
    <citation type="journal article" date="2012" name="BMC Genomics">
        <title>Genome sequence of the necrotrophic fungus Penicillium digitatum, the main postharvest pathogen of citrus.</title>
        <authorList>
            <person name="Marcet-Houben M."/>
            <person name="Ballester A.-R."/>
            <person name="de la Fuente B."/>
            <person name="Harries E."/>
            <person name="Marcos J.F."/>
            <person name="Gonzalez-Candelas L."/>
            <person name="Gabaldon T."/>
        </authorList>
    </citation>
    <scope>NUCLEOTIDE SEQUENCE [LARGE SCALE GENOMIC DNA]</scope>
    <source>
        <strain evidence="2">Pd1 / CECT 20795</strain>
    </source>
</reference>
<accession>K9FL05</accession>
<protein>
    <submittedName>
        <fullName evidence="1">Uncharacterized protein</fullName>
    </submittedName>
</protein>
<dbReference type="KEGG" id="pdp:PDIP_66670"/>